<gene>
    <name evidence="2" type="ORF">H5P30_16460</name>
</gene>
<evidence type="ECO:0000313" key="2">
    <source>
        <dbReference type="EMBL" id="MBC2603377.1"/>
    </source>
</evidence>
<dbReference type="PANTHER" id="PTHR31088:SF6">
    <property type="entry name" value="PHAGE SHOCK PROTEIN A"/>
    <property type="match status" value="1"/>
</dbReference>
<proteinExistence type="inferred from homology"/>
<comment type="similarity">
    <text evidence="1">Belongs to the PspA/Vipp/IM30 family.</text>
</comment>
<evidence type="ECO:0000256" key="1">
    <source>
        <dbReference type="ARBA" id="ARBA00043985"/>
    </source>
</evidence>
<reference evidence="2 3" key="1">
    <citation type="submission" date="2020-07" db="EMBL/GenBank/DDBJ databases">
        <authorList>
            <person name="Feng X."/>
        </authorList>
    </citation>
    <scope>NUCLEOTIDE SEQUENCE [LARGE SCALE GENOMIC DNA]</scope>
    <source>
        <strain evidence="2 3">JCM14086</strain>
    </source>
</reference>
<sequence>MSIFSRIFKIGQAHANRTIDKFEKPEVMLNQAIEDKDKQIREAKRSIQSCIATERETKKQLENEKAEKFSWEQKAQAALRAGKEELAVKALQRATEHEQKATALQSNWQQQRDAVDDLKKDVFKMEDELAEFRRNKDFIIAQSKAADVKKGIYEAKAKISKKGRGADDLMARMKAKAERTSLEADAAQELADTFEGKDSLETEFEELGSGASSPDIQAKLEAMKAEMKGAKSS</sequence>
<name>A0A7X1B0L6_9BACT</name>
<evidence type="ECO:0000313" key="3">
    <source>
        <dbReference type="Proteomes" id="UP000525652"/>
    </source>
</evidence>
<dbReference type="InterPro" id="IPR007157">
    <property type="entry name" value="PspA_VIPP1"/>
</dbReference>
<dbReference type="RefSeq" id="WP_185694008.1">
    <property type="nucleotide sequence ID" value="NZ_JACHVA010000126.1"/>
</dbReference>
<comment type="caution">
    <text evidence="2">The sequence shown here is derived from an EMBL/GenBank/DDBJ whole genome shotgun (WGS) entry which is preliminary data.</text>
</comment>
<dbReference type="EMBL" id="JACHVA010000126">
    <property type="protein sequence ID" value="MBC2603377.1"/>
    <property type="molecule type" value="Genomic_DNA"/>
</dbReference>
<protein>
    <submittedName>
        <fullName evidence="2">PspA/IM30 family protein</fullName>
    </submittedName>
</protein>
<organism evidence="2 3">
    <name type="scientific">Puniceicoccus vermicola</name>
    <dbReference type="NCBI Taxonomy" id="388746"/>
    <lineage>
        <taxon>Bacteria</taxon>
        <taxon>Pseudomonadati</taxon>
        <taxon>Verrucomicrobiota</taxon>
        <taxon>Opitutia</taxon>
        <taxon>Puniceicoccales</taxon>
        <taxon>Puniceicoccaceae</taxon>
        <taxon>Puniceicoccus</taxon>
    </lineage>
</organism>
<accession>A0A7X1B0L6</accession>
<keyword evidence="3" id="KW-1185">Reference proteome</keyword>
<dbReference type="Proteomes" id="UP000525652">
    <property type="component" value="Unassembled WGS sequence"/>
</dbReference>
<dbReference type="Pfam" id="PF04012">
    <property type="entry name" value="PspA_IM30"/>
    <property type="match status" value="1"/>
</dbReference>
<dbReference type="PANTHER" id="PTHR31088">
    <property type="entry name" value="MEMBRANE-ASSOCIATED PROTEIN VIPP1, CHLOROPLASTIC"/>
    <property type="match status" value="1"/>
</dbReference>
<dbReference type="AlphaFoldDB" id="A0A7X1B0L6"/>